<proteinExistence type="inferred from homology"/>
<dbReference type="SMART" id="SM00856">
    <property type="entry name" value="PMEI"/>
    <property type="match status" value="1"/>
</dbReference>
<dbReference type="InterPro" id="IPR012334">
    <property type="entry name" value="Pectin_lyas_fold"/>
</dbReference>
<dbReference type="InterPro" id="IPR006501">
    <property type="entry name" value="Pectinesterase_inhib_dom"/>
</dbReference>
<evidence type="ECO:0000256" key="6">
    <source>
        <dbReference type="ARBA" id="ARBA00022525"/>
    </source>
</evidence>
<accession>A0ABR0V9R9</accession>
<evidence type="ECO:0000256" key="1">
    <source>
        <dbReference type="ARBA" id="ARBA00004613"/>
    </source>
</evidence>
<evidence type="ECO:0000256" key="7">
    <source>
        <dbReference type="ARBA" id="ARBA00022801"/>
    </source>
</evidence>
<dbReference type="EMBL" id="JABTTQ020001344">
    <property type="protein sequence ID" value="KAK6131713.1"/>
    <property type="molecule type" value="Genomic_DNA"/>
</dbReference>
<dbReference type="SUPFAM" id="SSF51126">
    <property type="entry name" value="Pectin lyase-like"/>
    <property type="match status" value="1"/>
</dbReference>
<dbReference type="Pfam" id="PF04043">
    <property type="entry name" value="PMEI"/>
    <property type="match status" value="1"/>
</dbReference>
<keyword evidence="8 12" id="KW-0063">Aspartyl esterase</keyword>
<keyword evidence="15" id="KW-1185">Reference proteome</keyword>
<dbReference type="Gene3D" id="1.20.140.40">
    <property type="entry name" value="Invertase/pectin methylesterase inhibitor family protein"/>
    <property type="match status" value="1"/>
</dbReference>
<evidence type="ECO:0000256" key="5">
    <source>
        <dbReference type="ARBA" id="ARBA00013229"/>
    </source>
</evidence>
<keyword evidence="12" id="KW-0732">Signal</keyword>
<evidence type="ECO:0000256" key="4">
    <source>
        <dbReference type="ARBA" id="ARBA00007786"/>
    </source>
</evidence>
<comment type="pathway">
    <text evidence="2 12">Glycan metabolism; pectin degradation; 2-dehydro-3-deoxy-D-gluconate from pectin: step 1/5.</text>
</comment>
<comment type="catalytic activity">
    <reaction evidence="10 12">
        <text>[(1-&gt;4)-alpha-D-galacturonosyl methyl ester](n) + n H2O = [(1-&gt;4)-alpha-D-galacturonosyl](n) + n methanol + n H(+)</text>
        <dbReference type="Rhea" id="RHEA:22380"/>
        <dbReference type="Rhea" id="RHEA-COMP:14570"/>
        <dbReference type="Rhea" id="RHEA-COMP:14573"/>
        <dbReference type="ChEBI" id="CHEBI:15377"/>
        <dbReference type="ChEBI" id="CHEBI:15378"/>
        <dbReference type="ChEBI" id="CHEBI:17790"/>
        <dbReference type="ChEBI" id="CHEBI:140522"/>
        <dbReference type="ChEBI" id="CHEBI:140523"/>
        <dbReference type="EC" id="3.1.1.11"/>
    </reaction>
</comment>
<dbReference type="InterPro" id="IPR011050">
    <property type="entry name" value="Pectin_lyase_fold/virulence"/>
</dbReference>
<evidence type="ECO:0000256" key="9">
    <source>
        <dbReference type="ARBA" id="ARBA00023316"/>
    </source>
</evidence>
<dbReference type="NCBIfam" id="TIGR01614">
    <property type="entry name" value="PME_inhib"/>
    <property type="match status" value="1"/>
</dbReference>
<evidence type="ECO:0000313" key="14">
    <source>
        <dbReference type="EMBL" id="KAK6131713.1"/>
    </source>
</evidence>
<dbReference type="CDD" id="cd15798">
    <property type="entry name" value="PMEI-like_3"/>
    <property type="match status" value="1"/>
</dbReference>
<comment type="caution">
    <text evidence="14">The sequence shown here is derived from an EMBL/GenBank/DDBJ whole genome shotgun (WGS) entry which is preliminary data.</text>
</comment>
<feature type="chain" id="PRO_5044982994" description="Pectinesterase" evidence="12">
    <location>
        <begin position="23"/>
        <end position="538"/>
    </location>
</feature>
<evidence type="ECO:0000256" key="12">
    <source>
        <dbReference type="RuleBase" id="RU000589"/>
    </source>
</evidence>
<comment type="similarity">
    <text evidence="4">In the C-terminal section; belongs to the pectinesterase family.</text>
</comment>
<reference evidence="14 15" key="1">
    <citation type="journal article" date="2021" name="Comput. Struct. Biotechnol. J.">
        <title>De novo genome assembly of the potent medicinal plant Rehmannia glutinosa using nanopore technology.</title>
        <authorList>
            <person name="Ma L."/>
            <person name="Dong C."/>
            <person name="Song C."/>
            <person name="Wang X."/>
            <person name="Zheng X."/>
            <person name="Niu Y."/>
            <person name="Chen S."/>
            <person name="Feng W."/>
        </authorList>
    </citation>
    <scope>NUCLEOTIDE SEQUENCE [LARGE SCALE GENOMIC DNA]</scope>
    <source>
        <strain evidence="14">DH-2019</strain>
    </source>
</reference>
<dbReference type="InterPro" id="IPR035513">
    <property type="entry name" value="Invertase/methylesterase_inhib"/>
</dbReference>
<dbReference type="Pfam" id="PF01095">
    <property type="entry name" value="Pectinesterase"/>
    <property type="match status" value="1"/>
</dbReference>
<comment type="subcellular location">
    <subcellularLocation>
        <location evidence="1">Secreted</location>
    </subcellularLocation>
</comment>
<dbReference type="InterPro" id="IPR033131">
    <property type="entry name" value="Pectinesterase_Asp_AS"/>
</dbReference>
<evidence type="ECO:0000256" key="3">
    <source>
        <dbReference type="ARBA" id="ARBA00006027"/>
    </source>
</evidence>
<dbReference type="Proteomes" id="UP001318860">
    <property type="component" value="Unassembled WGS sequence"/>
</dbReference>
<keyword evidence="9" id="KW-0961">Cell wall biogenesis/degradation</keyword>
<keyword evidence="7 12" id="KW-0378">Hydrolase</keyword>
<evidence type="ECO:0000256" key="11">
    <source>
        <dbReference type="PROSITE-ProRule" id="PRU10040"/>
    </source>
</evidence>
<dbReference type="InterPro" id="IPR000070">
    <property type="entry name" value="Pectinesterase_cat"/>
</dbReference>
<evidence type="ECO:0000256" key="2">
    <source>
        <dbReference type="ARBA" id="ARBA00005184"/>
    </source>
</evidence>
<organism evidence="14 15">
    <name type="scientific">Rehmannia glutinosa</name>
    <name type="common">Chinese foxglove</name>
    <dbReference type="NCBI Taxonomy" id="99300"/>
    <lineage>
        <taxon>Eukaryota</taxon>
        <taxon>Viridiplantae</taxon>
        <taxon>Streptophyta</taxon>
        <taxon>Embryophyta</taxon>
        <taxon>Tracheophyta</taxon>
        <taxon>Spermatophyta</taxon>
        <taxon>Magnoliopsida</taxon>
        <taxon>eudicotyledons</taxon>
        <taxon>Gunneridae</taxon>
        <taxon>Pentapetalae</taxon>
        <taxon>asterids</taxon>
        <taxon>lamiids</taxon>
        <taxon>Lamiales</taxon>
        <taxon>Orobanchaceae</taxon>
        <taxon>Rehmannieae</taxon>
        <taxon>Rehmannia</taxon>
    </lineage>
</organism>
<protein>
    <recommendedName>
        <fullName evidence="5 12">Pectinesterase</fullName>
        <ecNumber evidence="5 12">3.1.1.11</ecNumber>
    </recommendedName>
</protein>
<feature type="domain" description="Pectinesterase inhibitor" evidence="13">
    <location>
        <begin position="29"/>
        <end position="181"/>
    </location>
</feature>
<comment type="similarity">
    <text evidence="3">In the N-terminal section; belongs to the PMEI family.</text>
</comment>
<gene>
    <name evidence="14" type="ORF">DH2020_034510</name>
</gene>
<feature type="signal peptide" evidence="12">
    <location>
        <begin position="1"/>
        <end position="22"/>
    </location>
</feature>
<evidence type="ECO:0000259" key="13">
    <source>
        <dbReference type="SMART" id="SM00856"/>
    </source>
</evidence>
<name>A0ABR0V9R9_REHGL</name>
<evidence type="ECO:0000256" key="10">
    <source>
        <dbReference type="ARBA" id="ARBA00047928"/>
    </source>
</evidence>
<evidence type="ECO:0000313" key="15">
    <source>
        <dbReference type="Proteomes" id="UP001318860"/>
    </source>
</evidence>
<dbReference type="PROSITE" id="PS00503">
    <property type="entry name" value="PECTINESTERASE_2"/>
    <property type="match status" value="1"/>
</dbReference>
<dbReference type="Gene3D" id="2.160.20.10">
    <property type="entry name" value="Single-stranded right-handed beta-helix, Pectin lyase-like"/>
    <property type="match status" value="1"/>
</dbReference>
<dbReference type="EC" id="3.1.1.11" evidence="5 12"/>
<dbReference type="SUPFAM" id="SSF101148">
    <property type="entry name" value="Plant invertase/pectin methylesterase inhibitor"/>
    <property type="match status" value="1"/>
</dbReference>
<dbReference type="PANTHER" id="PTHR31707">
    <property type="entry name" value="PECTINESTERASE"/>
    <property type="match status" value="1"/>
</dbReference>
<evidence type="ECO:0000256" key="8">
    <source>
        <dbReference type="ARBA" id="ARBA00023085"/>
    </source>
</evidence>
<feature type="active site" evidence="11">
    <location>
        <position position="373"/>
    </location>
</feature>
<sequence>MGTPKCINVFLVLAISILGTVCWTTKDGFVDEDVRTECGITRYPTLCHQTLAGFGSGIPNVDLLSVLINKTISETKLPGSNFEILSSHFISPEAQQARMAMDYCHELMSMSLKRLNQALDALHKSPENHKMDIQTWLSAALTFQQTCKDSVENQAPSNAYTAEIHRKMDYLSQLGSNMLALANRITGNPKEIKSRTGRRVFEPESTFPSWVSGPDRKLLLSTEITNADAVVAKDGSGNFETVSEAIQAATGRRRFVIYVKSGTYHEKINTNKDGITLIGDGKYSTIISGSSSVAKGSSLPGSATFTITGDGFIARDIGFQNTAGPQGQQAVALTVASDQSVFYRCSIAGYQDTLYALSFRQFYRECDIYGTIDFIFGNAAAVFQSCNLVLRRPGSHGAYNVILASGRTDPGQNTGFSVQNCKITVGSDFGPVKSSYESYLGRPWKQYSRAVVMQSKIDGAISSRGWVEWPGAGASLYRTLYFAEYENVGPGSGVSGRVSWPGFRVIGTPEATKFTVGNFIGGDSWLPSTGVTFISGLH</sequence>
<keyword evidence="6" id="KW-0964">Secreted</keyword>